<evidence type="ECO:0000313" key="2">
    <source>
        <dbReference type="Proteomes" id="UP001642483"/>
    </source>
</evidence>
<gene>
    <name evidence="1" type="ORF">CVLEPA_LOCUS19676</name>
</gene>
<sequence>MYVKELDISYNIIKDIPGPEFFAKIEEYLRMTGCFEDGSFDANSSEKQKIQLALDSFKFQNSTRSSKFERETKNSTRP</sequence>
<evidence type="ECO:0000313" key="1">
    <source>
        <dbReference type="EMBL" id="CAK8687609.1"/>
    </source>
</evidence>
<dbReference type="Proteomes" id="UP001642483">
    <property type="component" value="Unassembled WGS sequence"/>
</dbReference>
<accession>A0ABP0G6Z6</accession>
<organism evidence="1 2">
    <name type="scientific">Clavelina lepadiformis</name>
    <name type="common">Light-bulb sea squirt</name>
    <name type="synonym">Ascidia lepadiformis</name>
    <dbReference type="NCBI Taxonomy" id="159417"/>
    <lineage>
        <taxon>Eukaryota</taxon>
        <taxon>Metazoa</taxon>
        <taxon>Chordata</taxon>
        <taxon>Tunicata</taxon>
        <taxon>Ascidiacea</taxon>
        <taxon>Aplousobranchia</taxon>
        <taxon>Clavelinidae</taxon>
        <taxon>Clavelina</taxon>
    </lineage>
</organism>
<protein>
    <submittedName>
        <fullName evidence="1">Uncharacterized protein</fullName>
    </submittedName>
</protein>
<name>A0ABP0G6Z6_CLALP</name>
<keyword evidence="2" id="KW-1185">Reference proteome</keyword>
<comment type="caution">
    <text evidence="1">The sequence shown here is derived from an EMBL/GenBank/DDBJ whole genome shotgun (WGS) entry which is preliminary data.</text>
</comment>
<dbReference type="EMBL" id="CAWYQH010000104">
    <property type="protein sequence ID" value="CAK8687609.1"/>
    <property type="molecule type" value="Genomic_DNA"/>
</dbReference>
<reference evidence="1 2" key="1">
    <citation type="submission" date="2024-02" db="EMBL/GenBank/DDBJ databases">
        <authorList>
            <person name="Daric V."/>
            <person name="Darras S."/>
        </authorList>
    </citation>
    <scope>NUCLEOTIDE SEQUENCE [LARGE SCALE GENOMIC DNA]</scope>
</reference>
<proteinExistence type="predicted"/>